<dbReference type="AlphaFoldDB" id="A0A9P0GET5"/>
<dbReference type="Proteomes" id="UP001153636">
    <property type="component" value="Chromosome 3"/>
</dbReference>
<evidence type="ECO:0000313" key="2">
    <source>
        <dbReference type="Proteomes" id="UP001153636"/>
    </source>
</evidence>
<dbReference type="EMBL" id="OV651815">
    <property type="protein sequence ID" value="CAH1108246.1"/>
    <property type="molecule type" value="Genomic_DNA"/>
</dbReference>
<dbReference type="OrthoDB" id="6757260at2759"/>
<protein>
    <submittedName>
        <fullName evidence="1">Uncharacterized protein</fullName>
    </submittedName>
</protein>
<proteinExistence type="predicted"/>
<sequence length="197" mass="23414">MEKLMQCLGTQIKNKLFLNEQSQQICLNVYKNLLKRGYIENTSTVQEAAFLTGISVYKMNQIIKNGISSRKVREDKGVQKKLDPSMAKSIVNTVYELYKQNTIPTLDIIHRRLSETYFDTNIKKSTLYNWLKKIGFKYKTIDKRSAVMETRRIVNWRNSYLQKIREYKNESRPIYFLDETWYDSHDTAKKGWTNENK</sequence>
<organism evidence="1 2">
    <name type="scientific">Psylliodes chrysocephalus</name>
    <dbReference type="NCBI Taxonomy" id="3402493"/>
    <lineage>
        <taxon>Eukaryota</taxon>
        <taxon>Metazoa</taxon>
        <taxon>Ecdysozoa</taxon>
        <taxon>Arthropoda</taxon>
        <taxon>Hexapoda</taxon>
        <taxon>Insecta</taxon>
        <taxon>Pterygota</taxon>
        <taxon>Neoptera</taxon>
        <taxon>Endopterygota</taxon>
        <taxon>Coleoptera</taxon>
        <taxon>Polyphaga</taxon>
        <taxon>Cucujiformia</taxon>
        <taxon>Chrysomeloidea</taxon>
        <taxon>Chrysomelidae</taxon>
        <taxon>Galerucinae</taxon>
        <taxon>Alticini</taxon>
        <taxon>Psylliodes</taxon>
    </lineage>
</organism>
<evidence type="ECO:0000313" key="1">
    <source>
        <dbReference type="EMBL" id="CAH1108246.1"/>
    </source>
</evidence>
<reference evidence="1" key="1">
    <citation type="submission" date="2022-01" db="EMBL/GenBank/DDBJ databases">
        <authorList>
            <person name="King R."/>
        </authorList>
    </citation>
    <scope>NUCLEOTIDE SEQUENCE</scope>
</reference>
<accession>A0A9P0GET5</accession>
<gene>
    <name evidence="1" type="ORF">PSYICH_LOCUS9110</name>
</gene>
<keyword evidence="2" id="KW-1185">Reference proteome</keyword>
<name>A0A9P0GET5_9CUCU</name>